<gene>
    <name evidence="2" type="ORF">HNQ52_001603</name>
</gene>
<comment type="caution">
    <text evidence="2">The sequence shown here is derived from an EMBL/GenBank/DDBJ whole genome shotgun (WGS) entry which is preliminary data.</text>
</comment>
<dbReference type="InterPro" id="IPR011041">
    <property type="entry name" value="Quinoprot_gluc/sorb_DH_b-prop"/>
</dbReference>
<name>A0A7W8G0A9_9GAMM</name>
<keyword evidence="1" id="KW-0732">Signal</keyword>
<dbReference type="RefSeq" id="WP_183960577.1">
    <property type="nucleotide sequence ID" value="NZ_JACHHP010000002.1"/>
</dbReference>
<organism evidence="2 3">
    <name type="scientific">Chiayiivirga flava</name>
    <dbReference type="NCBI Taxonomy" id="659595"/>
    <lineage>
        <taxon>Bacteria</taxon>
        <taxon>Pseudomonadati</taxon>
        <taxon>Pseudomonadota</taxon>
        <taxon>Gammaproteobacteria</taxon>
        <taxon>Lysobacterales</taxon>
        <taxon>Lysobacteraceae</taxon>
        <taxon>Chiayiivirga</taxon>
    </lineage>
</organism>
<reference evidence="2 3" key="1">
    <citation type="submission" date="2020-08" db="EMBL/GenBank/DDBJ databases">
        <title>Genomic Encyclopedia of Type Strains, Phase IV (KMG-IV): sequencing the most valuable type-strain genomes for metagenomic binning, comparative biology and taxonomic classification.</title>
        <authorList>
            <person name="Goeker M."/>
        </authorList>
    </citation>
    <scope>NUCLEOTIDE SEQUENCE [LARGE SCALE GENOMIC DNA]</scope>
    <source>
        <strain evidence="2 3">DSM 24163</strain>
    </source>
</reference>
<dbReference type="Proteomes" id="UP000521199">
    <property type="component" value="Unassembled WGS sequence"/>
</dbReference>
<dbReference type="InterPro" id="IPR013431">
    <property type="entry name" value="Delta_60_rpt"/>
</dbReference>
<evidence type="ECO:0000313" key="3">
    <source>
        <dbReference type="Proteomes" id="UP000521199"/>
    </source>
</evidence>
<dbReference type="SUPFAM" id="SSF50952">
    <property type="entry name" value="Soluble quinoprotein glucose dehydrogenase"/>
    <property type="match status" value="1"/>
</dbReference>
<dbReference type="Gene3D" id="2.80.10.50">
    <property type="match status" value="1"/>
</dbReference>
<feature type="signal peptide" evidence="1">
    <location>
        <begin position="1"/>
        <end position="23"/>
    </location>
</feature>
<dbReference type="Pfam" id="PF17164">
    <property type="entry name" value="DUF5122"/>
    <property type="match status" value="1"/>
</dbReference>
<protein>
    <submittedName>
        <fullName evidence="2">Putative delta-60 repeat protein</fullName>
    </submittedName>
</protein>
<proteinExistence type="predicted"/>
<sequence>MSTIHSRIAGAALLALCSASALAATPGAFDSSWGFGGGKAQLPFDLGVLKRDTATAAVQGSDGSFYIAGTVTGADNLDHIGIAKLSPDGKILTGFSGDSRNVSLLANVVATGIALSPDENRVYVSGYTTANAPDYDMVVCQFSANNGTNVVFPDSGTNSSCVSPSSFPGDQDIARDVVVQPDGKIVVAGTVGRTSPSNTYAAFARFEAGGNVDSTFGNVLGKPGLALVRDTDAYARHVVRAVALTSDGKIVGVGDTVRVNTTDLAGLVVRIDGAPNSQADAEELAVQRDNSPDRDTVFNDVIAVADPDAEDDALLVAGSVELSANKASGFLGKIRSDLGALDIGGFGEDNGFTAVTPTVDTLAFRSIALQDSGKILALGTRVYDDFPYTFVDVMRFDADGMRDGQFGLGQVLNAGHTVIDFGTDAGFNAPAGLAVRGNEGAYIAAHAFKTDQNNDFFAAKLRLDVLFADGFED</sequence>
<evidence type="ECO:0000256" key="1">
    <source>
        <dbReference type="SAM" id="SignalP"/>
    </source>
</evidence>
<dbReference type="EMBL" id="JACHHP010000002">
    <property type="protein sequence ID" value="MBB5208074.1"/>
    <property type="molecule type" value="Genomic_DNA"/>
</dbReference>
<dbReference type="AlphaFoldDB" id="A0A7W8G0A9"/>
<accession>A0A7W8G0A9</accession>
<keyword evidence="3" id="KW-1185">Reference proteome</keyword>
<evidence type="ECO:0000313" key="2">
    <source>
        <dbReference type="EMBL" id="MBB5208074.1"/>
    </source>
</evidence>
<feature type="chain" id="PRO_5030618801" evidence="1">
    <location>
        <begin position="24"/>
        <end position="473"/>
    </location>
</feature>